<sequence>MSESDGIDEAVEGGFRAGLMAAARIGEQLARMREEQLRSIQQAEEARARELQERFNASQAAARAQLDPVSRDEWWDKATPEMIKRAHETAEAWKGYDPVAAEHAERIRDQVQQRYGIDVDAPGASEQDISAAFTRAQAARQQAETERSNAAAARGDEVIAGATIAGANREDQARANNTAEPAYDSPERRQQLEKRLEDHPDREAVKARLMADKHQGTPPSAAVSSKPNLGKTSKMKSSTRGRSIEQGARER</sequence>
<organism evidence="2 3">
    <name type="scientific">Arthrobacter subterraneus</name>
    <dbReference type="NCBI Taxonomy" id="335973"/>
    <lineage>
        <taxon>Bacteria</taxon>
        <taxon>Bacillati</taxon>
        <taxon>Actinomycetota</taxon>
        <taxon>Actinomycetes</taxon>
        <taxon>Micrococcales</taxon>
        <taxon>Micrococcaceae</taxon>
        <taxon>Arthrobacter</taxon>
    </lineage>
</organism>
<keyword evidence="3" id="KW-1185">Reference proteome</keyword>
<evidence type="ECO:0000313" key="3">
    <source>
        <dbReference type="Proteomes" id="UP000199258"/>
    </source>
</evidence>
<proteinExistence type="predicted"/>
<dbReference type="RefSeq" id="WP_090588198.1">
    <property type="nucleotide sequence ID" value="NZ_FNDT01000026.1"/>
</dbReference>
<feature type="compositionally biased region" description="Polar residues" evidence="1">
    <location>
        <begin position="222"/>
        <end position="232"/>
    </location>
</feature>
<dbReference type="Proteomes" id="UP000199258">
    <property type="component" value="Unassembled WGS sequence"/>
</dbReference>
<name>A0A1G8NTM0_9MICC</name>
<gene>
    <name evidence="2" type="ORF">SAMN04488693_12610</name>
</gene>
<dbReference type="STRING" id="335973.SAMN04488693_12610"/>
<protein>
    <submittedName>
        <fullName evidence="2">Colicin import membrane protein</fullName>
    </submittedName>
</protein>
<feature type="region of interest" description="Disordered" evidence="1">
    <location>
        <begin position="135"/>
        <end position="251"/>
    </location>
</feature>
<dbReference type="OrthoDB" id="5122593at2"/>
<evidence type="ECO:0000256" key="1">
    <source>
        <dbReference type="SAM" id="MobiDB-lite"/>
    </source>
</evidence>
<dbReference type="AlphaFoldDB" id="A0A1G8NTM0"/>
<evidence type="ECO:0000313" key="2">
    <source>
        <dbReference type="EMBL" id="SDI83532.1"/>
    </source>
</evidence>
<dbReference type="EMBL" id="FNDT01000026">
    <property type="protein sequence ID" value="SDI83532.1"/>
    <property type="molecule type" value="Genomic_DNA"/>
</dbReference>
<feature type="compositionally biased region" description="Basic and acidic residues" evidence="1">
    <location>
        <begin position="185"/>
        <end position="215"/>
    </location>
</feature>
<reference evidence="2 3" key="1">
    <citation type="submission" date="2016-10" db="EMBL/GenBank/DDBJ databases">
        <authorList>
            <person name="de Groot N.N."/>
        </authorList>
    </citation>
    <scope>NUCLEOTIDE SEQUENCE [LARGE SCALE GENOMIC DNA]</scope>
    <source>
        <strain evidence="2 3">NP_1H</strain>
    </source>
</reference>
<accession>A0A1G8NTM0</accession>